<feature type="transmembrane region" description="Helical" evidence="5">
    <location>
        <begin position="257"/>
        <end position="275"/>
    </location>
</feature>
<organism evidence="7 8">
    <name type="scientific">Adineta steineri</name>
    <dbReference type="NCBI Taxonomy" id="433720"/>
    <lineage>
        <taxon>Eukaryota</taxon>
        <taxon>Metazoa</taxon>
        <taxon>Spiralia</taxon>
        <taxon>Gnathifera</taxon>
        <taxon>Rotifera</taxon>
        <taxon>Eurotatoria</taxon>
        <taxon>Bdelloidea</taxon>
        <taxon>Adinetida</taxon>
        <taxon>Adinetidae</taxon>
        <taxon>Adineta</taxon>
    </lineage>
</organism>
<evidence type="ECO:0000313" key="8">
    <source>
        <dbReference type="Proteomes" id="UP000663844"/>
    </source>
</evidence>
<dbReference type="GO" id="GO:0016020">
    <property type="term" value="C:membrane"/>
    <property type="evidence" value="ECO:0007669"/>
    <property type="project" value="UniProtKB-SubCell"/>
</dbReference>
<evidence type="ECO:0000313" key="7">
    <source>
        <dbReference type="EMBL" id="CAF4022298.1"/>
    </source>
</evidence>
<keyword evidence="3 5" id="KW-1133">Transmembrane helix</keyword>
<keyword evidence="2 5" id="KW-0812">Transmembrane</keyword>
<dbReference type="AlphaFoldDB" id="A0A819PY86"/>
<gene>
    <name evidence="7" type="ORF">OXD698_LOCUS30775</name>
</gene>
<dbReference type="Gene3D" id="1.20.1070.10">
    <property type="entry name" value="Rhodopsin 7-helix transmembrane proteins"/>
    <property type="match status" value="1"/>
</dbReference>
<feature type="transmembrane region" description="Helical" evidence="5">
    <location>
        <begin position="27"/>
        <end position="49"/>
    </location>
</feature>
<evidence type="ECO:0000256" key="2">
    <source>
        <dbReference type="ARBA" id="ARBA00022692"/>
    </source>
</evidence>
<dbReference type="Proteomes" id="UP000663844">
    <property type="component" value="Unassembled WGS sequence"/>
</dbReference>
<evidence type="ECO:0000256" key="5">
    <source>
        <dbReference type="SAM" id="Phobius"/>
    </source>
</evidence>
<proteinExistence type="predicted"/>
<feature type="transmembrane region" description="Helical" evidence="5">
    <location>
        <begin position="69"/>
        <end position="88"/>
    </location>
</feature>
<feature type="transmembrane region" description="Helical" evidence="5">
    <location>
        <begin position="214"/>
        <end position="237"/>
    </location>
</feature>
<evidence type="ECO:0000259" key="6">
    <source>
        <dbReference type="PROSITE" id="PS50262"/>
    </source>
</evidence>
<comment type="subcellular location">
    <subcellularLocation>
        <location evidence="1">Membrane</location>
    </subcellularLocation>
</comment>
<name>A0A819PY86_9BILA</name>
<dbReference type="SUPFAM" id="SSF81321">
    <property type="entry name" value="Family A G protein-coupled receptor-like"/>
    <property type="match status" value="1"/>
</dbReference>
<evidence type="ECO:0000256" key="4">
    <source>
        <dbReference type="ARBA" id="ARBA00023136"/>
    </source>
</evidence>
<dbReference type="EMBL" id="CAJOAZ010003681">
    <property type="protein sequence ID" value="CAF4022298.1"/>
    <property type="molecule type" value="Genomic_DNA"/>
</dbReference>
<feature type="domain" description="G-protein coupled receptors family 1 profile" evidence="6">
    <location>
        <begin position="7"/>
        <end position="237"/>
    </location>
</feature>
<evidence type="ECO:0000256" key="1">
    <source>
        <dbReference type="ARBA" id="ARBA00004370"/>
    </source>
</evidence>
<sequence>MLMGTVGCGINLIVFTRKNLRKNPCSIYFIAYNVANIGFIYALLLSATMEEGYNIDVSIQSLIICRLRLYTGILFDVLSPFYLILASIDRILVTSQDALVRQKSTRRLALLSVISGTLFWTLFQSHALVLTNIIQVGPNLFVCYFQPGVYLDFFTFYAILKQFVFFLLMITCGVWSIKNIRNLRRVRIVPDLSASRTVVENSSQATAKKDRQMILMLLIDIIISALFSFVYAIYLLYLQITQNYNKTTDRTEIEDRIGYLCLFCIGIPYCGLPRYRRQGLGQSAMEQSLNAARTGSWSHNIQASGSMNNFKNYQYGGQIGVGIPIYNRGYNKPSVGLGAAMSGGHASYNGQRFAAKPEWGVGVGVKIPFGRG</sequence>
<feature type="transmembrane region" description="Helical" evidence="5">
    <location>
        <begin position="108"/>
        <end position="134"/>
    </location>
</feature>
<protein>
    <recommendedName>
        <fullName evidence="6">G-protein coupled receptors family 1 profile domain-containing protein</fullName>
    </recommendedName>
</protein>
<feature type="transmembrane region" description="Helical" evidence="5">
    <location>
        <begin position="154"/>
        <end position="177"/>
    </location>
</feature>
<dbReference type="InterPro" id="IPR017452">
    <property type="entry name" value="GPCR_Rhodpsn_7TM"/>
</dbReference>
<comment type="caution">
    <text evidence="7">The sequence shown here is derived from an EMBL/GenBank/DDBJ whole genome shotgun (WGS) entry which is preliminary data.</text>
</comment>
<accession>A0A819PY86</accession>
<reference evidence="7" key="1">
    <citation type="submission" date="2021-02" db="EMBL/GenBank/DDBJ databases">
        <authorList>
            <person name="Nowell W R."/>
        </authorList>
    </citation>
    <scope>NUCLEOTIDE SEQUENCE</scope>
</reference>
<dbReference type="PROSITE" id="PS50262">
    <property type="entry name" value="G_PROTEIN_RECEP_F1_2"/>
    <property type="match status" value="1"/>
</dbReference>
<keyword evidence="4 5" id="KW-0472">Membrane</keyword>
<evidence type="ECO:0000256" key="3">
    <source>
        <dbReference type="ARBA" id="ARBA00022989"/>
    </source>
</evidence>